<sequence length="465" mass="50032">MDAVGCIDGSGQPITHGAQFYPRTHDYCLSCTCFNGTQQRCLSAACAPPPNCETFQKVEKSCCTFTCTTPPISGYNGTDALSTAGVRLAATTASCIAIIIILLIVMHKLRRRRLLLSIRQGLRGGSGPSNAVMYTAAYDQVDIDITYRPLHTPGAPPPYSSSFDSAPPAYSTINKGGSGDTPTGIHTFENGVINSGCVATPPDSMYNIYGSEARAVLRRDEQTAVSHELADPFPESVVNEEISDSCNDLHSYSDVCSDSSLSQLESAGVEVNVMTGDSLKRRGVTEKYPLCEKLAVDLQSKESSALNSDHQMASNTNRPVSLSPHESPYSVVSDCVVKMPTYSMTSPYATPPGNKCKAADLRLNGTGKSGAGRSRSAGSSPIALRRYTDTSRQTVMTEYGFIDEGDSPMSDVAASVEQKVVGLSEEQLLDIASRKPERLNARVRRMNRIKRMSNPTPHLRNSSLL</sequence>
<dbReference type="EMBL" id="VXIV02000164">
    <property type="protein sequence ID" value="KAF6040252.1"/>
    <property type="molecule type" value="Genomic_DNA"/>
</dbReference>
<dbReference type="SUPFAM" id="SSF57603">
    <property type="entry name" value="FnI-like domain"/>
    <property type="match status" value="1"/>
</dbReference>
<accession>A0A7J7KQ06</accession>
<feature type="region of interest" description="Disordered" evidence="1">
    <location>
        <begin position="302"/>
        <end position="325"/>
    </location>
</feature>
<dbReference type="PANTHER" id="PTHR15256">
    <property type="entry name" value="INTEGRAL MEMBRANE PROTEIN DGCR2/IDD"/>
    <property type="match status" value="1"/>
</dbReference>
<keyword evidence="2" id="KW-0472">Membrane</keyword>
<feature type="transmembrane region" description="Helical" evidence="2">
    <location>
        <begin position="84"/>
        <end position="105"/>
    </location>
</feature>
<name>A0A7J7KQ06_BUGNE</name>
<comment type="caution">
    <text evidence="3">The sequence shown here is derived from an EMBL/GenBank/DDBJ whole genome shotgun (WGS) entry which is preliminary data.</text>
</comment>
<keyword evidence="2" id="KW-0812">Transmembrane</keyword>
<reference evidence="3" key="1">
    <citation type="submission" date="2020-06" db="EMBL/GenBank/DDBJ databases">
        <title>Draft genome of Bugula neritina, a colonial animal packing powerful symbionts and potential medicines.</title>
        <authorList>
            <person name="Rayko M."/>
        </authorList>
    </citation>
    <scope>NUCLEOTIDE SEQUENCE [LARGE SCALE GENOMIC DNA]</scope>
    <source>
        <strain evidence="3">Kwan_BN1</strain>
    </source>
</reference>
<keyword evidence="2" id="KW-1133">Transmembrane helix</keyword>
<dbReference type="AlphaFoldDB" id="A0A7J7KQ06"/>
<keyword evidence="4" id="KW-1185">Reference proteome</keyword>
<evidence type="ECO:0000256" key="1">
    <source>
        <dbReference type="SAM" id="MobiDB-lite"/>
    </source>
</evidence>
<evidence type="ECO:0000313" key="4">
    <source>
        <dbReference type="Proteomes" id="UP000593567"/>
    </source>
</evidence>
<proteinExistence type="predicted"/>
<dbReference type="PANTHER" id="PTHR15256:SF6">
    <property type="entry name" value="INTEGRAL MEMBRANE PROTEIN DGCR2_IDD"/>
    <property type="match status" value="1"/>
</dbReference>
<dbReference type="Proteomes" id="UP000593567">
    <property type="component" value="Unassembled WGS sequence"/>
</dbReference>
<dbReference type="GO" id="GO:0016020">
    <property type="term" value="C:membrane"/>
    <property type="evidence" value="ECO:0007669"/>
    <property type="project" value="TreeGrafter"/>
</dbReference>
<gene>
    <name evidence="3" type="ORF">EB796_001466</name>
</gene>
<protein>
    <submittedName>
        <fullName evidence="3">DGCR2</fullName>
    </submittedName>
</protein>
<dbReference type="InterPro" id="IPR042378">
    <property type="entry name" value="IDD"/>
</dbReference>
<organism evidence="3 4">
    <name type="scientific">Bugula neritina</name>
    <name type="common">Brown bryozoan</name>
    <name type="synonym">Sertularia neritina</name>
    <dbReference type="NCBI Taxonomy" id="10212"/>
    <lineage>
        <taxon>Eukaryota</taxon>
        <taxon>Metazoa</taxon>
        <taxon>Spiralia</taxon>
        <taxon>Lophotrochozoa</taxon>
        <taxon>Bryozoa</taxon>
        <taxon>Gymnolaemata</taxon>
        <taxon>Cheilostomatida</taxon>
        <taxon>Flustrina</taxon>
        <taxon>Buguloidea</taxon>
        <taxon>Bugulidae</taxon>
        <taxon>Bugula</taxon>
    </lineage>
</organism>
<evidence type="ECO:0000313" key="3">
    <source>
        <dbReference type="EMBL" id="KAF6040252.1"/>
    </source>
</evidence>
<feature type="compositionally biased region" description="Polar residues" evidence="1">
    <location>
        <begin position="302"/>
        <end position="320"/>
    </location>
</feature>
<evidence type="ECO:0000256" key="2">
    <source>
        <dbReference type="SAM" id="Phobius"/>
    </source>
</evidence>